<protein>
    <submittedName>
        <fullName evidence="2">Uncharacterized protein</fullName>
    </submittedName>
</protein>
<feature type="coiled-coil region" evidence="1">
    <location>
        <begin position="31"/>
        <end position="58"/>
    </location>
</feature>
<gene>
    <name evidence="2" type="ORF">GP486_004649</name>
</gene>
<dbReference type="AlphaFoldDB" id="A0A9P8LAN9"/>
<proteinExistence type="predicted"/>
<keyword evidence="3" id="KW-1185">Reference proteome</keyword>
<dbReference type="Proteomes" id="UP000750711">
    <property type="component" value="Unassembled WGS sequence"/>
</dbReference>
<name>A0A9P8LAN9_9PEZI</name>
<sequence length="132" mass="15077">MARLSEAASMITAIQTSERILFLCWKYYSEVRNAEEDARQLLDKVTALNSVLKKLQALVDGPGAARLPTLDARQIEQCSSELDEIRQRLDPGTIRRLGRRFKWPFTKEDVDEKLATLEGHRKIGLESEISNF</sequence>
<keyword evidence="1" id="KW-0175">Coiled coil</keyword>
<evidence type="ECO:0000313" key="2">
    <source>
        <dbReference type="EMBL" id="KAH0558700.1"/>
    </source>
</evidence>
<reference evidence="2" key="1">
    <citation type="submission" date="2021-03" db="EMBL/GenBank/DDBJ databases">
        <title>Comparative genomics and phylogenomic investigation of the class Geoglossomycetes provide insights into ecological specialization and systematics.</title>
        <authorList>
            <person name="Melie T."/>
            <person name="Pirro S."/>
            <person name="Miller A.N."/>
            <person name="Quandt A."/>
        </authorList>
    </citation>
    <scope>NUCLEOTIDE SEQUENCE</scope>
    <source>
        <strain evidence="2">CAQ_001_2017</strain>
    </source>
</reference>
<evidence type="ECO:0000313" key="3">
    <source>
        <dbReference type="Proteomes" id="UP000750711"/>
    </source>
</evidence>
<organism evidence="2 3">
    <name type="scientific">Trichoglossum hirsutum</name>
    <dbReference type="NCBI Taxonomy" id="265104"/>
    <lineage>
        <taxon>Eukaryota</taxon>
        <taxon>Fungi</taxon>
        <taxon>Dikarya</taxon>
        <taxon>Ascomycota</taxon>
        <taxon>Pezizomycotina</taxon>
        <taxon>Geoglossomycetes</taxon>
        <taxon>Geoglossales</taxon>
        <taxon>Geoglossaceae</taxon>
        <taxon>Trichoglossum</taxon>
    </lineage>
</organism>
<accession>A0A9P8LAN9</accession>
<evidence type="ECO:0000256" key="1">
    <source>
        <dbReference type="SAM" id="Coils"/>
    </source>
</evidence>
<comment type="caution">
    <text evidence="2">The sequence shown here is derived from an EMBL/GenBank/DDBJ whole genome shotgun (WGS) entry which is preliminary data.</text>
</comment>
<dbReference type="EMBL" id="JAGHQM010000765">
    <property type="protein sequence ID" value="KAH0558700.1"/>
    <property type="molecule type" value="Genomic_DNA"/>
</dbReference>